<evidence type="ECO:0000313" key="2">
    <source>
        <dbReference type="Proteomes" id="UP000189935"/>
    </source>
</evidence>
<evidence type="ECO:0000313" key="1">
    <source>
        <dbReference type="EMBL" id="SHK69586.1"/>
    </source>
</evidence>
<dbReference type="GO" id="GO:0004601">
    <property type="term" value="F:peroxidase activity"/>
    <property type="evidence" value="ECO:0007669"/>
    <property type="project" value="InterPro"/>
</dbReference>
<dbReference type="EMBL" id="LT670844">
    <property type="protein sequence ID" value="SHK69586.1"/>
    <property type="molecule type" value="Genomic_DNA"/>
</dbReference>
<evidence type="ECO:0008006" key="3">
    <source>
        <dbReference type="Google" id="ProtNLM"/>
    </source>
</evidence>
<reference evidence="1 2" key="1">
    <citation type="submission" date="2016-11" db="EMBL/GenBank/DDBJ databases">
        <authorList>
            <person name="Jaros S."/>
            <person name="Januszkiewicz K."/>
            <person name="Wedrychowicz H."/>
        </authorList>
    </citation>
    <scope>NUCLEOTIDE SEQUENCE [LARGE SCALE GENOMIC DNA]</scope>
    <source>
        <strain evidence="1 2">GAS499</strain>
    </source>
</reference>
<dbReference type="Proteomes" id="UP000189935">
    <property type="component" value="Chromosome I"/>
</dbReference>
<dbReference type="InterPro" id="IPR037120">
    <property type="entry name" value="Haem_peroxidase_sf_animal"/>
</dbReference>
<name>A0A1M6UK91_9BRAD</name>
<dbReference type="Gene3D" id="1.10.640.10">
    <property type="entry name" value="Haem peroxidase domain superfamily, animal type"/>
    <property type="match status" value="1"/>
</dbReference>
<gene>
    <name evidence="1" type="ORF">SAMN05444159_3941</name>
</gene>
<protein>
    <recommendedName>
        <fullName evidence="3">Animal haem peroxidase</fullName>
    </recommendedName>
</protein>
<dbReference type="GO" id="GO:0020037">
    <property type="term" value="F:heme binding"/>
    <property type="evidence" value="ECO:0007669"/>
    <property type="project" value="InterPro"/>
</dbReference>
<sequence length="573" mass="63057">MSAHGTISLWTARAIQPRATGREADAAPDVVPPGFRHFLGDPGPSQQFAIDGEPFNPKDSGQRIRAGGLMEKLAGIIQFEPAKDFNPDIPSGYTYFLQLIAHDLVQSSLFLSRNQSSVLGLSNVRSRPLRLETIFGGGPVQCPYAYEVSDSGFRDRLRLGGVRSDGECNIDTGDLRDVARARATGVLAKEGYPEALIPDARNDSHAILSQIVVMLHHLQNQILENLSANAKIRSTGSPFIDAQRKFVATQSACALIYRRIIRDDVLPKILHPDVRAAYESGVIQVIDRPQGLDNGPWLVPLEFSFGFFRFGHAMIRAKYSFNPETPPPYGRLGLTEIIEHTSEKNPALMPFENSWTIDWQRFFGNGEATNFSVRIGPWSRMDIENAVRGSEPNEPGLTVRDLTSSIATQPWSVRALAETLSKTHGKLFRSSPYLAGALDDPKNPPWYAAVSLWLSDRRCRPGQTLNDDEIRILAADPPIPFFARFEAGVDPNIEGRHLGVLTSIVVADVFYGIFQYDRLLGADGNQDLAGQLQHVSELVFDGEPGAFPGLESITTVNSLIDFLGARIKFPIGG</sequence>
<proteinExistence type="predicted"/>
<dbReference type="InterPro" id="IPR010255">
    <property type="entry name" value="Haem_peroxidase_sf"/>
</dbReference>
<dbReference type="SUPFAM" id="SSF48113">
    <property type="entry name" value="Heme-dependent peroxidases"/>
    <property type="match status" value="1"/>
</dbReference>
<organism evidence="1 2">
    <name type="scientific">Bradyrhizobium lablabi</name>
    <dbReference type="NCBI Taxonomy" id="722472"/>
    <lineage>
        <taxon>Bacteria</taxon>
        <taxon>Pseudomonadati</taxon>
        <taxon>Pseudomonadota</taxon>
        <taxon>Alphaproteobacteria</taxon>
        <taxon>Hyphomicrobiales</taxon>
        <taxon>Nitrobacteraceae</taxon>
        <taxon>Bradyrhizobium</taxon>
    </lineage>
</organism>
<dbReference type="AlphaFoldDB" id="A0A1M6UK91"/>
<accession>A0A1M6UK91</accession>
<dbReference type="GO" id="GO:0006979">
    <property type="term" value="P:response to oxidative stress"/>
    <property type="evidence" value="ECO:0007669"/>
    <property type="project" value="InterPro"/>
</dbReference>